<evidence type="ECO:0000313" key="2">
    <source>
        <dbReference type="EMBL" id="RAQ95876.1"/>
    </source>
</evidence>
<keyword evidence="3" id="KW-1185">Reference proteome</keyword>
<dbReference type="InterPro" id="IPR052561">
    <property type="entry name" value="ComplexI_Subunit1"/>
</dbReference>
<evidence type="ECO:0000256" key="1">
    <source>
        <dbReference type="SAM" id="Phobius"/>
    </source>
</evidence>
<dbReference type="PANTHER" id="PTHR43359:SF1">
    <property type="entry name" value="FORMATE HYDROGENLYASE SUBUNIT 4-RELATED"/>
    <property type="match status" value="1"/>
</dbReference>
<sequence>MLFCVALIAQVTIPFVVNQTLISAPHLYGPTRWPLVMALFLVIQAESGSIPVDNPSTTFGLSVIEGSRTIEYSGQELALMEWGGALRFFMLLTILLNVLTAPRGLAPEAHTTLLTLFIAFVCCLIVIV</sequence>
<organism evidence="2 3">
    <name type="scientific">Thermogemmatispora tikiterensis</name>
    <dbReference type="NCBI Taxonomy" id="1825093"/>
    <lineage>
        <taxon>Bacteria</taxon>
        <taxon>Bacillati</taxon>
        <taxon>Chloroflexota</taxon>
        <taxon>Ktedonobacteria</taxon>
        <taxon>Thermogemmatisporales</taxon>
        <taxon>Thermogemmatisporaceae</taxon>
        <taxon>Thermogemmatispora</taxon>
    </lineage>
</organism>
<name>A0A328VDX4_9CHLR</name>
<dbReference type="AlphaFoldDB" id="A0A328VDX4"/>
<feature type="transmembrane region" description="Helical" evidence="1">
    <location>
        <begin position="82"/>
        <end position="99"/>
    </location>
</feature>
<keyword evidence="1" id="KW-0472">Membrane</keyword>
<accession>A0A328VDX4</accession>
<keyword evidence="1" id="KW-1133">Transmembrane helix</keyword>
<evidence type="ECO:0000313" key="3">
    <source>
        <dbReference type="Proteomes" id="UP000248706"/>
    </source>
</evidence>
<dbReference type="PANTHER" id="PTHR43359">
    <property type="entry name" value="FORMATE HYDROGENLYASE SUBUNIT 4"/>
    <property type="match status" value="1"/>
</dbReference>
<dbReference type="RefSeq" id="WP_112428986.1">
    <property type="nucleotide sequence ID" value="NZ_MCIF01000002.1"/>
</dbReference>
<gene>
    <name evidence="2" type="ORF">A4R35_10040</name>
</gene>
<protein>
    <submittedName>
        <fullName evidence="2">Uncharacterized protein</fullName>
    </submittedName>
</protein>
<proteinExistence type="predicted"/>
<reference evidence="2 3" key="1">
    <citation type="submission" date="2016-08" db="EMBL/GenBank/DDBJ databases">
        <title>Analysis of Carbohydrate Active Enzymes in Thermogemmatispora T81 Reveals Carbohydrate Degradation Ability.</title>
        <authorList>
            <person name="Tomazini A."/>
            <person name="Lal S."/>
            <person name="Stott M."/>
            <person name="Henrissat B."/>
            <person name="Polikarpov I."/>
            <person name="Sparling R."/>
            <person name="Levin D.B."/>
        </authorList>
    </citation>
    <scope>NUCLEOTIDE SEQUENCE [LARGE SCALE GENOMIC DNA]</scope>
    <source>
        <strain evidence="2 3">T81</strain>
    </source>
</reference>
<comment type="caution">
    <text evidence="2">The sequence shown here is derived from an EMBL/GenBank/DDBJ whole genome shotgun (WGS) entry which is preliminary data.</text>
</comment>
<dbReference type="EMBL" id="MCIF01000002">
    <property type="protein sequence ID" value="RAQ95876.1"/>
    <property type="molecule type" value="Genomic_DNA"/>
</dbReference>
<feature type="transmembrane region" description="Helical" evidence="1">
    <location>
        <begin position="111"/>
        <end position="127"/>
    </location>
</feature>
<dbReference type="GO" id="GO:0005886">
    <property type="term" value="C:plasma membrane"/>
    <property type="evidence" value="ECO:0007669"/>
    <property type="project" value="TreeGrafter"/>
</dbReference>
<dbReference type="Proteomes" id="UP000248706">
    <property type="component" value="Unassembled WGS sequence"/>
</dbReference>
<dbReference type="OrthoDB" id="9778499at2"/>
<keyword evidence="1" id="KW-0812">Transmembrane</keyword>